<dbReference type="InterPro" id="IPR006073">
    <property type="entry name" value="GTP-bd"/>
</dbReference>
<dbReference type="CDD" id="cd00882">
    <property type="entry name" value="Ras_like_GTPase"/>
    <property type="match status" value="1"/>
</dbReference>
<evidence type="ECO:0000313" key="3">
    <source>
        <dbReference type="EMBL" id="KAL2063117.1"/>
    </source>
</evidence>
<sequence>MANTRNPRPSSSGIVHFGTPGISSSLAPSEFTFRSLHNTTPEPESRPIAWSRLTISPQARHESASDTSTHSRAVSAPPQPATVIAPTSARPYDINNELVPDAPYFNADFQRGLRQAKAIAQRIANILGTCELAEDHDSHIHSMLQTANSLRNFVAPSICRIGIVGDSGVGKSSLINSLLNEINLADTAGLGAACTSVVTEYMSRLPEHTARYTIEIDRMTDLEIEE</sequence>
<dbReference type="PANTHER" id="PTHR36681">
    <property type="entry name" value="NUCLEAR GTPASE, GERMINAL CENTER-ASSOCIATED, TANDEM DUPLICATE 3"/>
    <property type="match status" value="1"/>
</dbReference>
<feature type="region of interest" description="Disordered" evidence="1">
    <location>
        <begin position="1"/>
        <end position="21"/>
    </location>
</feature>
<evidence type="ECO:0000259" key="2">
    <source>
        <dbReference type="Pfam" id="PF01926"/>
    </source>
</evidence>
<feature type="domain" description="G" evidence="2">
    <location>
        <begin position="160"/>
        <end position="185"/>
    </location>
</feature>
<dbReference type="PANTHER" id="PTHR36681:SF3">
    <property type="entry name" value="NUCLEAR GTPASE, GERMINAL CENTER-ASSOCIATED, TANDEM DUPLICATE 3"/>
    <property type="match status" value="1"/>
</dbReference>
<keyword evidence="4" id="KW-1185">Reference proteome</keyword>
<dbReference type="Proteomes" id="UP001595075">
    <property type="component" value="Unassembled WGS sequence"/>
</dbReference>
<proteinExistence type="predicted"/>
<dbReference type="Gene3D" id="3.40.50.300">
    <property type="entry name" value="P-loop containing nucleotide triphosphate hydrolases"/>
    <property type="match status" value="1"/>
</dbReference>
<dbReference type="InterPro" id="IPR027417">
    <property type="entry name" value="P-loop_NTPase"/>
</dbReference>
<reference evidence="3 4" key="1">
    <citation type="journal article" date="2024" name="Commun. Biol.">
        <title>Comparative genomic analysis of thermophilic fungi reveals convergent evolutionary adaptations and gene losses.</title>
        <authorList>
            <person name="Steindorff A.S."/>
            <person name="Aguilar-Pontes M.V."/>
            <person name="Robinson A.J."/>
            <person name="Andreopoulos B."/>
            <person name="LaButti K."/>
            <person name="Kuo A."/>
            <person name="Mondo S."/>
            <person name="Riley R."/>
            <person name="Otillar R."/>
            <person name="Haridas S."/>
            <person name="Lipzen A."/>
            <person name="Grimwood J."/>
            <person name="Schmutz J."/>
            <person name="Clum A."/>
            <person name="Reid I.D."/>
            <person name="Moisan M.C."/>
            <person name="Butler G."/>
            <person name="Nguyen T.T.M."/>
            <person name="Dewar K."/>
            <person name="Conant G."/>
            <person name="Drula E."/>
            <person name="Henrissat B."/>
            <person name="Hansel C."/>
            <person name="Singer S."/>
            <person name="Hutchinson M.I."/>
            <person name="de Vries R.P."/>
            <person name="Natvig D.O."/>
            <person name="Powell A.J."/>
            <person name="Tsang A."/>
            <person name="Grigoriev I.V."/>
        </authorList>
    </citation>
    <scope>NUCLEOTIDE SEQUENCE [LARGE SCALE GENOMIC DNA]</scope>
    <source>
        <strain evidence="3 4">CBS 494.80</strain>
    </source>
</reference>
<comment type="caution">
    <text evidence="3">The sequence shown here is derived from an EMBL/GenBank/DDBJ whole genome shotgun (WGS) entry which is preliminary data.</text>
</comment>
<evidence type="ECO:0000313" key="4">
    <source>
        <dbReference type="Proteomes" id="UP001595075"/>
    </source>
</evidence>
<protein>
    <recommendedName>
        <fullName evidence="2">G domain-containing protein</fullName>
    </recommendedName>
</protein>
<gene>
    <name evidence="3" type="ORF">VTL71DRAFT_6189</name>
</gene>
<feature type="region of interest" description="Disordered" evidence="1">
    <location>
        <begin position="57"/>
        <end position="86"/>
    </location>
</feature>
<dbReference type="EMBL" id="JAZHXI010000016">
    <property type="protein sequence ID" value="KAL2063117.1"/>
    <property type="molecule type" value="Genomic_DNA"/>
</dbReference>
<dbReference type="Pfam" id="PF01926">
    <property type="entry name" value="MMR_HSR1"/>
    <property type="match status" value="1"/>
</dbReference>
<dbReference type="SUPFAM" id="SSF52540">
    <property type="entry name" value="P-loop containing nucleoside triphosphate hydrolases"/>
    <property type="match status" value="1"/>
</dbReference>
<accession>A0ABR4C0B7</accession>
<organism evidence="3 4">
    <name type="scientific">Oculimacula yallundae</name>
    <dbReference type="NCBI Taxonomy" id="86028"/>
    <lineage>
        <taxon>Eukaryota</taxon>
        <taxon>Fungi</taxon>
        <taxon>Dikarya</taxon>
        <taxon>Ascomycota</taxon>
        <taxon>Pezizomycotina</taxon>
        <taxon>Leotiomycetes</taxon>
        <taxon>Helotiales</taxon>
        <taxon>Ploettnerulaceae</taxon>
        <taxon>Oculimacula</taxon>
    </lineage>
</organism>
<evidence type="ECO:0000256" key="1">
    <source>
        <dbReference type="SAM" id="MobiDB-lite"/>
    </source>
</evidence>
<feature type="compositionally biased region" description="Polar residues" evidence="1">
    <location>
        <begin position="1"/>
        <end position="13"/>
    </location>
</feature>
<name>A0ABR4C0B7_9HELO</name>